<feature type="compositionally biased region" description="Low complexity" evidence="1">
    <location>
        <begin position="15"/>
        <end position="26"/>
    </location>
</feature>
<name>A0A8C3BEI2_CAIMO</name>
<accession>A0A8C3BEI2</accession>
<reference evidence="3" key="1">
    <citation type="submission" date="2018-09" db="EMBL/GenBank/DDBJ databases">
        <title>Common duck and Muscovy duck high density SNP chip.</title>
        <authorList>
            <person name="Vignal A."/>
            <person name="Thebault N."/>
            <person name="Warren W.C."/>
        </authorList>
    </citation>
    <scope>NUCLEOTIDE SEQUENCE [LARGE SCALE GENOMIC DNA]</scope>
</reference>
<evidence type="ECO:0000313" key="3">
    <source>
        <dbReference type="Ensembl" id="ENSCMMP00000005079.1"/>
    </source>
</evidence>
<keyword evidence="2" id="KW-0812">Transmembrane</keyword>
<dbReference type="PANTHER" id="PTHR15868">
    <property type="entry name" value="SIMILAR TO RIKEN CDNA 6430571L13 GENE, SIMILAR TO G20 PROTEIN"/>
    <property type="match status" value="1"/>
</dbReference>
<dbReference type="AlphaFoldDB" id="A0A8C3BEI2"/>
<dbReference type="InterPro" id="IPR042351">
    <property type="entry name" value="C3orf18-like"/>
</dbReference>
<keyword evidence="2" id="KW-1133">Transmembrane helix</keyword>
<organism evidence="3 4">
    <name type="scientific">Cairina moschata</name>
    <name type="common">Muscovy duck</name>
    <dbReference type="NCBI Taxonomy" id="8855"/>
    <lineage>
        <taxon>Eukaryota</taxon>
        <taxon>Metazoa</taxon>
        <taxon>Chordata</taxon>
        <taxon>Craniata</taxon>
        <taxon>Vertebrata</taxon>
        <taxon>Euteleostomi</taxon>
        <taxon>Archelosauria</taxon>
        <taxon>Archosauria</taxon>
        <taxon>Dinosauria</taxon>
        <taxon>Saurischia</taxon>
        <taxon>Theropoda</taxon>
        <taxon>Coelurosauria</taxon>
        <taxon>Aves</taxon>
        <taxon>Neognathae</taxon>
        <taxon>Galloanserae</taxon>
        <taxon>Anseriformes</taxon>
        <taxon>Anatidae</taxon>
        <taxon>Anatinae</taxon>
        <taxon>Cairina</taxon>
    </lineage>
</organism>
<feature type="compositionally biased region" description="Polar residues" evidence="1">
    <location>
        <begin position="1"/>
        <end position="14"/>
    </location>
</feature>
<evidence type="ECO:0000256" key="2">
    <source>
        <dbReference type="SAM" id="Phobius"/>
    </source>
</evidence>
<dbReference type="Ensembl" id="ENSCMMT00000005642.1">
    <property type="protein sequence ID" value="ENSCMMP00000005079.1"/>
    <property type="gene ID" value="ENSCMMG00000003164.1"/>
</dbReference>
<reference evidence="3" key="2">
    <citation type="submission" date="2025-08" db="UniProtKB">
        <authorList>
            <consortium name="Ensembl"/>
        </authorList>
    </citation>
    <scope>IDENTIFICATION</scope>
</reference>
<reference evidence="3" key="3">
    <citation type="submission" date="2025-09" db="UniProtKB">
        <authorList>
            <consortium name="Ensembl"/>
        </authorList>
    </citation>
    <scope>IDENTIFICATION</scope>
</reference>
<keyword evidence="4" id="KW-1185">Reference proteome</keyword>
<protein>
    <submittedName>
        <fullName evidence="3">Chromosome 3 open reading frame 18</fullName>
    </submittedName>
</protein>
<evidence type="ECO:0000313" key="4">
    <source>
        <dbReference type="Proteomes" id="UP000694556"/>
    </source>
</evidence>
<dbReference type="PANTHER" id="PTHR15868:SF0">
    <property type="entry name" value="SIMILAR TO RIKEN CDNA 6430571L13 GENE_ SIMILAR TO G20 PROTEIN"/>
    <property type="match status" value="1"/>
</dbReference>
<feature type="region of interest" description="Disordered" evidence="1">
    <location>
        <begin position="1"/>
        <end position="26"/>
    </location>
</feature>
<dbReference type="Proteomes" id="UP000694556">
    <property type="component" value="Chromosome 13"/>
</dbReference>
<evidence type="ECO:0000256" key="1">
    <source>
        <dbReference type="SAM" id="MobiDB-lite"/>
    </source>
</evidence>
<feature type="transmembrane region" description="Helical" evidence="2">
    <location>
        <begin position="62"/>
        <end position="82"/>
    </location>
</feature>
<sequence>MSYSSPSVSDLYHSTTTTAKPDPGTTLDVTVPETATVSPETTSFNSTKIPDVASSGPGMSTMLLSFGIITVIGLAVAMVLYIRKRKRLEKLRHQLMPMYNFDPTEEQDELEQELLEHGRDAASSQASQSKISQQIKKYHSLSCFSMDFSTRQAGQPSAAASPWGKGSGNNGLASKPYLADFSVEMRNFWATKSSLWQQQVTVIVT</sequence>
<proteinExistence type="predicted"/>
<keyword evidence="2" id="KW-0472">Membrane</keyword>